<protein>
    <submittedName>
        <fullName evidence="7">Dyslexia-associated protein KIAA0319-like protein</fullName>
    </submittedName>
</protein>
<dbReference type="AlphaFoldDB" id="A0A4Z2EI18"/>
<dbReference type="SUPFAM" id="SSF49299">
    <property type="entry name" value="PKD domain"/>
    <property type="match status" value="1"/>
</dbReference>
<keyword evidence="5" id="KW-0325">Glycoprotein</keyword>
<dbReference type="InterPro" id="IPR013783">
    <property type="entry name" value="Ig-like_fold"/>
</dbReference>
<feature type="region of interest" description="Disordered" evidence="6">
    <location>
        <begin position="141"/>
        <end position="173"/>
    </location>
</feature>
<dbReference type="InterPro" id="IPR029865">
    <property type="entry name" value="KIAA0319-like"/>
</dbReference>
<keyword evidence="3" id="KW-1133">Transmembrane helix</keyword>
<evidence type="ECO:0000256" key="3">
    <source>
        <dbReference type="ARBA" id="ARBA00022989"/>
    </source>
</evidence>
<dbReference type="OrthoDB" id="536372at2759"/>
<evidence type="ECO:0000256" key="1">
    <source>
        <dbReference type="ARBA" id="ARBA00004370"/>
    </source>
</evidence>
<comment type="caution">
    <text evidence="7">The sequence shown here is derived from an EMBL/GenBank/DDBJ whole genome shotgun (WGS) entry which is preliminary data.</text>
</comment>
<dbReference type="GO" id="GO:0005794">
    <property type="term" value="C:Golgi apparatus"/>
    <property type="evidence" value="ECO:0007669"/>
    <property type="project" value="TreeGrafter"/>
</dbReference>
<proteinExistence type="predicted"/>
<accession>A0A4Z2EI18</accession>
<feature type="region of interest" description="Disordered" evidence="6">
    <location>
        <begin position="1"/>
        <end position="89"/>
    </location>
</feature>
<keyword evidence="8" id="KW-1185">Reference proteome</keyword>
<dbReference type="CDD" id="cd00146">
    <property type="entry name" value="PKD"/>
    <property type="match status" value="1"/>
</dbReference>
<keyword evidence="2" id="KW-0812">Transmembrane</keyword>
<organism evidence="7 8">
    <name type="scientific">Liparis tanakae</name>
    <name type="common">Tanaka's snailfish</name>
    <dbReference type="NCBI Taxonomy" id="230148"/>
    <lineage>
        <taxon>Eukaryota</taxon>
        <taxon>Metazoa</taxon>
        <taxon>Chordata</taxon>
        <taxon>Craniata</taxon>
        <taxon>Vertebrata</taxon>
        <taxon>Euteleostomi</taxon>
        <taxon>Actinopterygii</taxon>
        <taxon>Neopterygii</taxon>
        <taxon>Teleostei</taxon>
        <taxon>Neoteleostei</taxon>
        <taxon>Acanthomorphata</taxon>
        <taxon>Eupercaria</taxon>
        <taxon>Perciformes</taxon>
        <taxon>Cottioidei</taxon>
        <taxon>Cottales</taxon>
        <taxon>Liparidae</taxon>
        <taxon>Liparis</taxon>
    </lineage>
</organism>
<feature type="compositionally biased region" description="Polar residues" evidence="6">
    <location>
        <begin position="45"/>
        <end position="62"/>
    </location>
</feature>
<dbReference type="PANTHER" id="PTHR46182:SF3">
    <property type="entry name" value="DYSLEXIA-ASSOCIATED PROTEIN KIAA0319-LIKE PROTEIN"/>
    <property type="match status" value="1"/>
</dbReference>
<dbReference type="PANTHER" id="PTHR46182">
    <property type="entry name" value="FI19480P1"/>
    <property type="match status" value="1"/>
</dbReference>
<keyword evidence="4" id="KW-0472">Membrane</keyword>
<dbReference type="FunFam" id="2.60.40.10:FF:000061">
    <property type="entry name" value="Dyslexia-associated protein KIAA0319 homolog"/>
    <property type="match status" value="1"/>
</dbReference>
<dbReference type="Pfam" id="PF22352">
    <property type="entry name" value="K319L-like_PKD"/>
    <property type="match status" value="2"/>
</dbReference>
<evidence type="ECO:0000313" key="8">
    <source>
        <dbReference type="Proteomes" id="UP000314294"/>
    </source>
</evidence>
<dbReference type="EMBL" id="SRLO01007144">
    <property type="protein sequence ID" value="TNN28220.1"/>
    <property type="molecule type" value="Genomic_DNA"/>
</dbReference>
<gene>
    <name evidence="7" type="ORF">EYF80_061632</name>
</gene>
<comment type="subcellular location">
    <subcellularLocation>
        <location evidence="1">Membrane</location>
    </subcellularLocation>
</comment>
<sequence>MRSSTSFTPSSPKNNKPPVADAGPEKELTLPVDRTTLDGGRSSDDQQIASYRWQQTKCTSELDQPPVARVVSPPPVTLPVRTGSLDGSRSSDDKGVIYLWTRDDSSPAAGEVLNNSDRQALLFLGNLVAGKYGFTLTVTDGKGQSSTARGTLEVKAGEPPSHAGLHFTTRRAA</sequence>
<reference evidence="7 8" key="1">
    <citation type="submission" date="2019-03" db="EMBL/GenBank/DDBJ databases">
        <title>First draft genome of Liparis tanakae, snailfish: a comprehensive survey of snailfish specific genes.</title>
        <authorList>
            <person name="Kim W."/>
            <person name="Song I."/>
            <person name="Jeong J.-H."/>
            <person name="Kim D."/>
            <person name="Kim S."/>
            <person name="Ryu S."/>
            <person name="Song J.Y."/>
            <person name="Lee S.K."/>
        </authorList>
    </citation>
    <scope>NUCLEOTIDE SEQUENCE [LARGE SCALE GENOMIC DNA]</scope>
    <source>
        <tissue evidence="7">Muscle</tissue>
    </source>
</reference>
<dbReference type="Proteomes" id="UP000314294">
    <property type="component" value="Unassembled WGS sequence"/>
</dbReference>
<dbReference type="GO" id="GO:0001764">
    <property type="term" value="P:neuron migration"/>
    <property type="evidence" value="ECO:0007669"/>
    <property type="project" value="TreeGrafter"/>
</dbReference>
<dbReference type="GO" id="GO:0031410">
    <property type="term" value="C:cytoplasmic vesicle"/>
    <property type="evidence" value="ECO:0007669"/>
    <property type="project" value="TreeGrafter"/>
</dbReference>
<name>A0A4Z2EI18_9TELE</name>
<evidence type="ECO:0000256" key="4">
    <source>
        <dbReference type="ARBA" id="ARBA00023136"/>
    </source>
</evidence>
<feature type="compositionally biased region" description="Polar residues" evidence="6">
    <location>
        <begin position="1"/>
        <end position="14"/>
    </location>
</feature>
<dbReference type="Gene3D" id="2.60.40.10">
    <property type="entry name" value="Immunoglobulins"/>
    <property type="match status" value="2"/>
</dbReference>
<dbReference type="InterPro" id="IPR035986">
    <property type="entry name" value="PKD_dom_sf"/>
</dbReference>
<evidence type="ECO:0000313" key="7">
    <source>
        <dbReference type="EMBL" id="TNN28220.1"/>
    </source>
</evidence>
<dbReference type="GO" id="GO:0016020">
    <property type="term" value="C:membrane"/>
    <property type="evidence" value="ECO:0007669"/>
    <property type="project" value="UniProtKB-SubCell"/>
</dbReference>
<evidence type="ECO:0000256" key="5">
    <source>
        <dbReference type="ARBA" id="ARBA00023180"/>
    </source>
</evidence>
<evidence type="ECO:0000256" key="6">
    <source>
        <dbReference type="SAM" id="MobiDB-lite"/>
    </source>
</evidence>
<evidence type="ECO:0000256" key="2">
    <source>
        <dbReference type="ARBA" id="ARBA00022692"/>
    </source>
</evidence>